<keyword evidence="3" id="KW-1185">Reference proteome</keyword>
<dbReference type="Pfam" id="PF06133">
    <property type="entry name" value="Com_YlbF"/>
    <property type="match status" value="1"/>
</dbReference>
<gene>
    <name evidence="2" type="ORF">J2Z60_001440</name>
</gene>
<dbReference type="RefSeq" id="WP_209687002.1">
    <property type="nucleotide sequence ID" value="NZ_JAGGLU010000007.1"/>
</dbReference>
<evidence type="ECO:0000313" key="2">
    <source>
        <dbReference type="EMBL" id="MBP2058263.1"/>
    </source>
</evidence>
<proteinExistence type="inferred from homology"/>
<dbReference type="HAMAP" id="MF_01526">
    <property type="entry name" value="UPF0342"/>
    <property type="match status" value="1"/>
</dbReference>
<dbReference type="Proteomes" id="UP001519292">
    <property type="component" value="Unassembled WGS sequence"/>
</dbReference>
<comment type="similarity">
    <text evidence="1">Belongs to the UPF0342 family.</text>
</comment>
<dbReference type="EMBL" id="JAGGLU010000007">
    <property type="protein sequence ID" value="MBP2058263.1"/>
    <property type="molecule type" value="Genomic_DNA"/>
</dbReference>
<dbReference type="Gene3D" id="1.20.1500.10">
    <property type="entry name" value="YheA/YmcA-like"/>
    <property type="match status" value="1"/>
</dbReference>
<evidence type="ECO:0000313" key="3">
    <source>
        <dbReference type="Proteomes" id="UP001519292"/>
    </source>
</evidence>
<sequence>MVNIYDTANQLANDLKQIDQYKALEASIASMKQDSASMDLYHRMDELQGKIMSAQQSGQPLSEELKKEYQQINEEVEANEYLKDMITKEQAVFQVINEVQQAFTKPLTDLYDNLKLEDK</sequence>
<evidence type="ECO:0000256" key="1">
    <source>
        <dbReference type="HAMAP-Rule" id="MF_01526"/>
    </source>
</evidence>
<accession>A0ABS4MF14</accession>
<organism evidence="2 3">
    <name type="scientific">Lactobacillus colini</name>
    <dbReference type="NCBI Taxonomy" id="1819254"/>
    <lineage>
        <taxon>Bacteria</taxon>
        <taxon>Bacillati</taxon>
        <taxon>Bacillota</taxon>
        <taxon>Bacilli</taxon>
        <taxon>Lactobacillales</taxon>
        <taxon>Lactobacillaceae</taxon>
        <taxon>Lactobacillus</taxon>
    </lineage>
</organism>
<dbReference type="InterPro" id="IPR010368">
    <property type="entry name" value="Com_YlbF"/>
</dbReference>
<comment type="caution">
    <text evidence="2">The sequence shown here is derived from an EMBL/GenBank/DDBJ whole genome shotgun (WGS) entry which is preliminary data.</text>
</comment>
<protein>
    <recommendedName>
        <fullName evidence="1">UPF0342 protein J2Z60_001440</fullName>
    </recommendedName>
</protein>
<reference evidence="2 3" key="1">
    <citation type="submission" date="2021-03" db="EMBL/GenBank/DDBJ databases">
        <title>Genomic Encyclopedia of Type Strains, Phase IV (KMG-IV): sequencing the most valuable type-strain genomes for metagenomic binning, comparative biology and taxonomic classification.</title>
        <authorList>
            <person name="Goeker M."/>
        </authorList>
    </citation>
    <scope>NUCLEOTIDE SEQUENCE [LARGE SCALE GENOMIC DNA]</scope>
    <source>
        <strain evidence="2 3">DSM 101872</strain>
    </source>
</reference>
<name>A0ABS4MF14_9LACO</name>
<dbReference type="InterPro" id="IPR023378">
    <property type="entry name" value="YheA/YmcA-like_dom_sf"/>
</dbReference>
<dbReference type="SUPFAM" id="SSF158622">
    <property type="entry name" value="YheA/YmcA-like"/>
    <property type="match status" value="1"/>
</dbReference>